<name>A0A0G0PXW8_9BACT</name>
<dbReference type="InterPro" id="IPR013830">
    <property type="entry name" value="SGNH_hydro"/>
</dbReference>
<dbReference type="Proteomes" id="UP000034539">
    <property type="component" value="Unassembled WGS sequence"/>
</dbReference>
<dbReference type="Pfam" id="PF13472">
    <property type="entry name" value="Lipase_GDSL_2"/>
    <property type="match status" value="1"/>
</dbReference>
<feature type="transmembrane region" description="Helical" evidence="1">
    <location>
        <begin position="14"/>
        <end position="36"/>
    </location>
</feature>
<organism evidence="3 4">
    <name type="scientific">Candidatus Gottesmanbacteria bacterium GW2011_GWC2_39_8</name>
    <dbReference type="NCBI Taxonomy" id="1618450"/>
    <lineage>
        <taxon>Bacteria</taxon>
        <taxon>Candidatus Gottesmaniibacteriota</taxon>
    </lineage>
</organism>
<dbReference type="CDD" id="cd00229">
    <property type="entry name" value="SGNH_hydrolase"/>
    <property type="match status" value="1"/>
</dbReference>
<dbReference type="AlphaFoldDB" id="A0A0G0PXW8"/>
<reference evidence="3 4" key="1">
    <citation type="journal article" date="2015" name="Nature">
        <title>rRNA introns, odd ribosomes, and small enigmatic genomes across a large radiation of phyla.</title>
        <authorList>
            <person name="Brown C.T."/>
            <person name="Hug L.A."/>
            <person name="Thomas B.C."/>
            <person name="Sharon I."/>
            <person name="Castelle C.J."/>
            <person name="Singh A."/>
            <person name="Wilkins M.J."/>
            <person name="Williams K.H."/>
            <person name="Banfield J.F."/>
        </authorList>
    </citation>
    <scope>NUCLEOTIDE SEQUENCE [LARGE SCALE GENOMIC DNA]</scope>
</reference>
<evidence type="ECO:0000313" key="4">
    <source>
        <dbReference type="Proteomes" id="UP000034539"/>
    </source>
</evidence>
<sequence>MSYGKECILMFKNYFYGFVYFVWFLVFFELVARLIVSNDYIFNKIKGIDDSSNRLEWVHKKVKGKEFCDTLAIYNSTIGWALQPNLNHVEAFKNVVGGKYVCTNSKGIRGEDEYDYSKPKGKSRILVLGDSFTFGEEVNDIETFSSVLQEKLPDVEVINFGVFGYGHDQMLIYLKEEGIKYKPDLIILGFVGDDMRRNLLSFRDYAKPKFFLTHDGLKLTNYPVPNPSEILDKEIIKMKFLDLVNILVEKLKWRMGINDSKMEKLSIVILDEIIKQSEEIGAEVLFLYIPTCYELAPGIPKPKYEKFFVDYCSKRDINYLNLRHNFLEVDNMKREDWGYPHWNAKAHSLAGRIIFEYLQKNHILKNVTMNN</sequence>
<protein>
    <recommendedName>
        <fullName evidence="2">SGNH hydrolase-type esterase domain-containing protein</fullName>
    </recommendedName>
</protein>
<keyword evidence="1" id="KW-0472">Membrane</keyword>
<dbReference type="PATRIC" id="fig|1618450.3.peg.1620"/>
<keyword evidence="1" id="KW-0812">Transmembrane</keyword>
<comment type="caution">
    <text evidence="3">The sequence shown here is derived from an EMBL/GenBank/DDBJ whole genome shotgun (WGS) entry which is preliminary data.</text>
</comment>
<dbReference type="InterPro" id="IPR036514">
    <property type="entry name" value="SGNH_hydro_sf"/>
</dbReference>
<keyword evidence="1" id="KW-1133">Transmembrane helix</keyword>
<accession>A0A0G0PXW8</accession>
<dbReference type="SUPFAM" id="SSF52266">
    <property type="entry name" value="SGNH hydrolase"/>
    <property type="match status" value="1"/>
</dbReference>
<evidence type="ECO:0000313" key="3">
    <source>
        <dbReference type="EMBL" id="KKR29976.1"/>
    </source>
</evidence>
<evidence type="ECO:0000259" key="2">
    <source>
        <dbReference type="Pfam" id="PF13472"/>
    </source>
</evidence>
<proteinExistence type="predicted"/>
<dbReference type="Gene3D" id="3.40.50.1110">
    <property type="entry name" value="SGNH hydrolase"/>
    <property type="match status" value="1"/>
</dbReference>
<dbReference type="EMBL" id="LBXN01000110">
    <property type="protein sequence ID" value="KKR29976.1"/>
    <property type="molecule type" value="Genomic_DNA"/>
</dbReference>
<evidence type="ECO:0000256" key="1">
    <source>
        <dbReference type="SAM" id="Phobius"/>
    </source>
</evidence>
<gene>
    <name evidence="3" type="ORF">UT63_C0110G0002</name>
</gene>
<feature type="domain" description="SGNH hydrolase-type esterase" evidence="2">
    <location>
        <begin position="127"/>
        <end position="347"/>
    </location>
</feature>